<dbReference type="GO" id="GO:0008843">
    <property type="term" value="F:endochitinase activity"/>
    <property type="evidence" value="ECO:0007669"/>
    <property type="project" value="UniProtKB-EC"/>
</dbReference>
<keyword evidence="13" id="KW-0325">Glycoprotein</keyword>
<feature type="active site" description="Nucleophile" evidence="19">
    <location>
        <position position="122"/>
    </location>
</feature>
<evidence type="ECO:0000256" key="22">
    <source>
        <dbReference type="SAM" id="SignalP"/>
    </source>
</evidence>
<dbReference type="GO" id="GO:0098552">
    <property type="term" value="C:side of membrane"/>
    <property type="evidence" value="ECO:0007669"/>
    <property type="project" value="UniProtKB-KW"/>
</dbReference>
<keyword evidence="25" id="KW-1185">Reference proteome</keyword>
<evidence type="ECO:0000256" key="20">
    <source>
        <dbReference type="PIRSR" id="PIRSR037299-2"/>
    </source>
</evidence>
<evidence type="ECO:0000256" key="21">
    <source>
        <dbReference type="SAM" id="MobiDB-lite"/>
    </source>
</evidence>
<feature type="active site" description="Proton donor" evidence="19">
    <location>
        <position position="126"/>
    </location>
</feature>
<evidence type="ECO:0000256" key="19">
    <source>
        <dbReference type="PIRSR" id="PIRSR037299-1"/>
    </source>
</evidence>
<keyword evidence="6" id="KW-0336">GPI-anchor</keyword>
<gene>
    <name evidence="24" type="ORF">AC631_02263</name>
</gene>
<evidence type="ECO:0000256" key="11">
    <source>
        <dbReference type="ARBA" id="ARBA00023136"/>
    </source>
</evidence>
<feature type="region of interest" description="Disordered" evidence="21">
    <location>
        <begin position="277"/>
        <end position="383"/>
    </location>
</feature>
<dbReference type="PRINTS" id="PR00737">
    <property type="entry name" value="GLHYDRLASE16"/>
</dbReference>
<dbReference type="OrthoDB" id="4781at2759"/>
<dbReference type="CDD" id="cd02183">
    <property type="entry name" value="GH16_fungal_CRH1_transglycosylase"/>
    <property type="match status" value="1"/>
</dbReference>
<evidence type="ECO:0000256" key="5">
    <source>
        <dbReference type="ARBA" id="ARBA00022525"/>
    </source>
</evidence>
<evidence type="ECO:0000313" key="24">
    <source>
        <dbReference type="EMBL" id="KSA01972.1"/>
    </source>
</evidence>
<dbReference type="AlphaFoldDB" id="A0A0V1Q0B8"/>
<dbReference type="RefSeq" id="XP_015468074.1">
    <property type="nucleotide sequence ID" value="XM_015611093.1"/>
</dbReference>
<dbReference type="GO" id="GO:0031505">
    <property type="term" value="P:fungal-type cell wall organization"/>
    <property type="evidence" value="ECO:0007669"/>
    <property type="project" value="TreeGrafter"/>
</dbReference>
<evidence type="ECO:0000259" key="23">
    <source>
        <dbReference type="PROSITE" id="PS51762"/>
    </source>
</evidence>
<evidence type="ECO:0000256" key="4">
    <source>
        <dbReference type="ARBA" id="ARBA00022512"/>
    </source>
</evidence>
<dbReference type="GO" id="GO:0005975">
    <property type="term" value="P:carbohydrate metabolic process"/>
    <property type="evidence" value="ECO:0007669"/>
    <property type="project" value="InterPro"/>
</dbReference>
<evidence type="ECO:0000256" key="6">
    <source>
        <dbReference type="ARBA" id="ARBA00022622"/>
    </source>
</evidence>
<keyword evidence="14" id="KW-0449">Lipoprotein</keyword>
<dbReference type="EMBL" id="LMYN01000038">
    <property type="protein sequence ID" value="KSA01972.1"/>
    <property type="molecule type" value="Genomic_DNA"/>
</dbReference>
<dbReference type="PANTHER" id="PTHR10963">
    <property type="entry name" value="GLYCOSYL HYDROLASE-RELATED"/>
    <property type="match status" value="1"/>
</dbReference>
<evidence type="ECO:0000256" key="18">
    <source>
        <dbReference type="PIRNR" id="PIRNR037299"/>
    </source>
</evidence>
<keyword evidence="16" id="KW-0961">Cell wall biogenesis/degradation</keyword>
<evidence type="ECO:0000256" key="12">
    <source>
        <dbReference type="ARBA" id="ARBA00023157"/>
    </source>
</evidence>
<evidence type="ECO:0000256" key="14">
    <source>
        <dbReference type="ARBA" id="ARBA00023288"/>
    </source>
</evidence>
<comment type="similarity">
    <text evidence="17">Belongs to the glycosyl hydrolase 16 family. CRH1 subfamily.</text>
</comment>
<evidence type="ECO:0000256" key="8">
    <source>
        <dbReference type="ARBA" id="ARBA00022679"/>
    </source>
</evidence>
<dbReference type="InterPro" id="IPR050546">
    <property type="entry name" value="Glycosyl_Hydrlase_16"/>
</dbReference>
<evidence type="ECO:0000256" key="10">
    <source>
        <dbReference type="ARBA" id="ARBA00022801"/>
    </source>
</evidence>
<evidence type="ECO:0000256" key="13">
    <source>
        <dbReference type="ARBA" id="ARBA00023180"/>
    </source>
</evidence>
<comment type="caution">
    <text evidence="24">The sequence shown here is derived from an EMBL/GenBank/DDBJ whole genome shotgun (WGS) entry which is preliminary data.</text>
</comment>
<keyword evidence="12 20" id="KW-1015">Disulfide bond</keyword>
<comment type="subcellular location">
    <subcellularLocation>
        <location evidence="3">Membrane</location>
        <topology evidence="3">Lipid-anchor</topology>
        <topology evidence="3">GPI-anchor</topology>
    </subcellularLocation>
    <subcellularLocation>
        <location evidence="2">Secreted</location>
        <location evidence="2">Cell wall</location>
    </subcellularLocation>
</comment>
<evidence type="ECO:0000256" key="3">
    <source>
        <dbReference type="ARBA" id="ARBA00004589"/>
    </source>
</evidence>
<dbReference type="PROSITE" id="PS51762">
    <property type="entry name" value="GH16_2"/>
    <property type="match status" value="1"/>
</dbReference>
<keyword evidence="5" id="KW-0964">Secreted</keyword>
<dbReference type="GO" id="GO:0016757">
    <property type="term" value="F:glycosyltransferase activity"/>
    <property type="evidence" value="ECO:0007669"/>
    <property type="project" value="UniProtKB-KW"/>
</dbReference>
<dbReference type="InterPro" id="IPR000757">
    <property type="entry name" value="Beta-glucanase-like"/>
</dbReference>
<dbReference type="InterPro" id="IPR008264">
    <property type="entry name" value="Beta_glucanase"/>
</dbReference>
<evidence type="ECO:0000256" key="1">
    <source>
        <dbReference type="ARBA" id="ARBA00000822"/>
    </source>
</evidence>
<evidence type="ECO:0000256" key="2">
    <source>
        <dbReference type="ARBA" id="ARBA00004191"/>
    </source>
</evidence>
<keyword evidence="7" id="KW-0328">Glycosyltransferase</keyword>
<dbReference type="Proteomes" id="UP000054251">
    <property type="component" value="Unassembled WGS sequence"/>
</dbReference>
<dbReference type="PIRSF" id="PIRSF037299">
    <property type="entry name" value="Glycosidase_CRH1_prd"/>
    <property type="match status" value="1"/>
</dbReference>
<dbReference type="GeneID" id="26839272"/>
<dbReference type="Pfam" id="PF00722">
    <property type="entry name" value="Glyco_hydro_16"/>
    <property type="match status" value="1"/>
</dbReference>
<dbReference type="EC" id="3.2.-.-" evidence="18"/>
<evidence type="ECO:0000313" key="25">
    <source>
        <dbReference type="Proteomes" id="UP000054251"/>
    </source>
</evidence>
<evidence type="ECO:0000256" key="9">
    <source>
        <dbReference type="ARBA" id="ARBA00022729"/>
    </source>
</evidence>
<organism evidence="24 25">
    <name type="scientific">Debaryomyces fabryi</name>
    <dbReference type="NCBI Taxonomy" id="58627"/>
    <lineage>
        <taxon>Eukaryota</taxon>
        <taxon>Fungi</taxon>
        <taxon>Dikarya</taxon>
        <taxon>Ascomycota</taxon>
        <taxon>Saccharomycotina</taxon>
        <taxon>Pichiomycetes</taxon>
        <taxon>Debaryomycetaceae</taxon>
        <taxon>Debaryomyces</taxon>
    </lineage>
</organism>
<proteinExistence type="inferred from homology"/>
<keyword evidence="8" id="KW-0808">Transferase</keyword>
<name>A0A0V1Q0B8_9ASCO</name>
<evidence type="ECO:0000256" key="15">
    <source>
        <dbReference type="ARBA" id="ARBA00023295"/>
    </source>
</evidence>
<evidence type="ECO:0000256" key="17">
    <source>
        <dbReference type="ARBA" id="ARBA00038074"/>
    </source>
</evidence>
<keyword evidence="15" id="KW-0326">Glycosidase</keyword>
<keyword evidence="9 22" id="KW-0732">Signal</keyword>
<dbReference type="Gene3D" id="2.60.120.200">
    <property type="match status" value="1"/>
</dbReference>
<dbReference type="GO" id="GO:0009277">
    <property type="term" value="C:fungal-type cell wall"/>
    <property type="evidence" value="ECO:0007669"/>
    <property type="project" value="TreeGrafter"/>
</dbReference>
<evidence type="ECO:0000256" key="7">
    <source>
        <dbReference type="ARBA" id="ARBA00022676"/>
    </source>
</evidence>
<reference evidence="24 25" key="1">
    <citation type="submission" date="2015-11" db="EMBL/GenBank/DDBJ databases">
        <title>The genome of Debaryomyces fabryi.</title>
        <authorList>
            <person name="Tafer H."/>
            <person name="Lopandic K."/>
        </authorList>
    </citation>
    <scope>NUCLEOTIDE SEQUENCE [LARGE SCALE GENOMIC DNA]</scope>
    <source>
        <strain evidence="24 25">CBS 789</strain>
    </source>
</reference>
<feature type="disulfide bond" evidence="20">
    <location>
        <begin position="28"/>
        <end position="36"/>
    </location>
</feature>
<comment type="catalytic activity">
    <reaction evidence="1">
        <text>Random endo-hydrolysis of N-acetyl-beta-D-glucosaminide (1-&gt;4)-beta-linkages in chitin and chitodextrins.</text>
        <dbReference type="EC" id="3.2.1.14"/>
    </reaction>
</comment>
<feature type="chain" id="PRO_5006884547" description="Crh-like protein" evidence="22">
    <location>
        <begin position="21"/>
        <end position="400"/>
    </location>
</feature>
<sequence length="400" mass="42026">MVQIKKSLLAFSSIIALGSAATSTSSTCNPISSSNCPADKALATDLSEDFSSNSTQFEITSTESGVSFGDDGLTMTIAKRYDNPAMKSKFYIMFGRVEVHMKAANGTGIVSDFYLQSDDLDEIDIEFLGGDDTQFQSNYFSKGDTSTYDRGEYHTVLGDSPQTGFHNYTIDWTEEECIWYLDGDAVRTLKNSSSEGYPQTPMYLMMGAWAGGDPSNAAGTIEWAGGETDYTEAPFSMTIKSLVVSDYSTGKEYSYDDQSGDWTSIKAKDGEINGRIDKVNIEGGDGSSSSSVESSSSASSTSSSDSSSSDSKSTASKTDSSSSASTTSDKGTSSSKETSTSLEANATTESSSTKSDSAKKASSSSSATASVSAKSSDNSGSTSTISSVIIGVSIIMSIFV</sequence>
<evidence type="ECO:0000256" key="16">
    <source>
        <dbReference type="ARBA" id="ARBA00023316"/>
    </source>
</evidence>
<accession>A0A0V1Q0B8</accession>
<keyword evidence="10 18" id="KW-0378">Hydrolase</keyword>
<keyword evidence="11 18" id="KW-0472">Membrane</keyword>
<dbReference type="FunFam" id="2.60.120.200:FF:000162">
    <property type="entry name" value="Glycosidase"/>
    <property type="match status" value="1"/>
</dbReference>
<dbReference type="SUPFAM" id="SSF49899">
    <property type="entry name" value="Concanavalin A-like lectins/glucanases"/>
    <property type="match status" value="1"/>
</dbReference>
<dbReference type="InterPro" id="IPR013320">
    <property type="entry name" value="ConA-like_dom_sf"/>
</dbReference>
<feature type="compositionally biased region" description="Low complexity" evidence="21">
    <location>
        <begin position="287"/>
        <end position="383"/>
    </location>
</feature>
<dbReference type="PANTHER" id="PTHR10963:SF68">
    <property type="entry name" value="GLYCOSIDASE CRH1-RELATED"/>
    <property type="match status" value="1"/>
</dbReference>
<protein>
    <recommendedName>
        <fullName evidence="18">Crh-like protein</fullName>
        <ecNumber evidence="18">3.2.-.-</ecNumber>
    </recommendedName>
</protein>
<feature type="signal peptide" evidence="22">
    <location>
        <begin position="1"/>
        <end position="20"/>
    </location>
</feature>
<feature type="domain" description="GH16" evidence="23">
    <location>
        <begin position="24"/>
        <end position="232"/>
    </location>
</feature>
<dbReference type="InterPro" id="IPR017168">
    <property type="entry name" value="CHR-like"/>
</dbReference>
<keyword evidence="4" id="KW-0134">Cell wall</keyword>